<sequence length="209" mass="23763">MKRKTLDPKLEQTIKIANELPISSDRKAVLEVLIQYIQKKVDQGEEVNLNFICTHNSRRSQFSQIWAKTAADLYGIPANCYSGGVEVTAFNERAVNSLKRSGFRISCKENGSNPIYLLSYSENSEPILAFSKLYDDPINKASRFAAVMTCDHADENCPFIPGTEQRIPVRYEDPKAFDDTELESSKYDERSQQIASEMLYVFSQVKNKI</sequence>
<dbReference type="InterPro" id="IPR036196">
    <property type="entry name" value="Ptyr_pPase_sf"/>
</dbReference>
<dbReference type="RefSeq" id="WP_067543797.1">
    <property type="nucleotide sequence ID" value="NZ_CP012836.1"/>
</dbReference>
<gene>
    <name evidence="1" type="ORF">AO498_03470</name>
</gene>
<evidence type="ECO:0000313" key="2">
    <source>
        <dbReference type="Proteomes" id="UP000073816"/>
    </source>
</evidence>
<dbReference type="PANTHER" id="PTHR43428:SF1">
    <property type="entry name" value="ARSENATE REDUCTASE"/>
    <property type="match status" value="1"/>
</dbReference>
<organism evidence="1 2">
    <name type="scientific">Algoriphagus sanaruensis</name>
    <dbReference type="NCBI Taxonomy" id="1727163"/>
    <lineage>
        <taxon>Bacteria</taxon>
        <taxon>Pseudomonadati</taxon>
        <taxon>Bacteroidota</taxon>
        <taxon>Cytophagia</taxon>
        <taxon>Cytophagales</taxon>
        <taxon>Cyclobacteriaceae</taxon>
        <taxon>Algoriphagus</taxon>
    </lineage>
</organism>
<dbReference type="EMBL" id="CP012836">
    <property type="protein sequence ID" value="AMQ55445.1"/>
    <property type="molecule type" value="Genomic_DNA"/>
</dbReference>
<reference evidence="2" key="1">
    <citation type="submission" date="2015-09" db="EMBL/GenBank/DDBJ databases">
        <title>Complete sequence of Algoriphagus sp. M8-2.</title>
        <authorList>
            <person name="Shintani M."/>
        </authorList>
    </citation>
    <scope>NUCLEOTIDE SEQUENCE [LARGE SCALE GENOMIC DNA]</scope>
    <source>
        <strain evidence="2">M8-2</strain>
    </source>
</reference>
<dbReference type="Proteomes" id="UP000073816">
    <property type="component" value="Chromosome"/>
</dbReference>
<protein>
    <submittedName>
        <fullName evidence="1">Protein tyrosine phosphatase</fullName>
    </submittedName>
</protein>
<dbReference type="KEGG" id="alm:AO498_03470"/>
<reference evidence="1 2" key="2">
    <citation type="journal article" date="2016" name="Genome Announc.">
        <title>Complete Genome Sequence of Algoriphagus sp. Strain M8-2, Isolated from a Brackish Lake.</title>
        <authorList>
            <person name="Muraguchi Y."/>
            <person name="Kushimoto K."/>
            <person name="Ohtsubo Y."/>
            <person name="Suzuki T."/>
            <person name="Dohra H."/>
            <person name="Kimbara K."/>
            <person name="Shintani M."/>
        </authorList>
    </citation>
    <scope>NUCLEOTIDE SEQUENCE [LARGE SCALE GENOMIC DNA]</scope>
    <source>
        <strain evidence="1 2">M8-2</strain>
    </source>
</reference>
<name>A0A142EJZ0_9BACT</name>
<proteinExistence type="predicted"/>
<dbReference type="PATRIC" id="fig|1727163.4.peg.719"/>
<dbReference type="SUPFAM" id="SSF52788">
    <property type="entry name" value="Phosphotyrosine protein phosphatases I"/>
    <property type="match status" value="1"/>
</dbReference>
<dbReference type="OrthoDB" id="9793058at2"/>
<accession>A0A142EJZ0</accession>
<keyword evidence="2" id="KW-1185">Reference proteome</keyword>
<evidence type="ECO:0000313" key="1">
    <source>
        <dbReference type="EMBL" id="AMQ55445.1"/>
    </source>
</evidence>
<dbReference type="PANTHER" id="PTHR43428">
    <property type="entry name" value="ARSENATE REDUCTASE"/>
    <property type="match status" value="1"/>
</dbReference>
<dbReference type="STRING" id="1727163.AO498_03470"/>
<dbReference type="AlphaFoldDB" id="A0A142EJZ0"/>
<dbReference type="Gene3D" id="3.40.50.2300">
    <property type="match status" value="1"/>
</dbReference>